<gene>
    <name evidence="6" type="ORF">IAC61_05210</name>
</gene>
<sequence>MAFLTLANSLNDFLRDYGLYLALGVVALILIVALAILLPYFLKKGKGKKGKIASKGEYLSALGGEENVLSKELKGSRIVLRLADYSKVDKQKLLEAGVDGFIEMEDKLTLVLKGDSEKVYKAIFG</sequence>
<feature type="transmembrane region" description="Helical" evidence="4">
    <location>
        <begin position="20"/>
        <end position="42"/>
    </location>
</feature>
<comment type="caution">
    <text evidence="3">Lacks conserved residue(s) required for the propagation of feature annotation.</text>
</comment>
<dbReference type="PROSITE" id="PS51098">
    <property type="entry name" value="PTS_EIIB_TYPE_1"/>
    <property type="match status" value="1"/>
</dbReference>
<keyword evidence="4" id="KW-1133">Transmembrane helix</keyword>
<dbReference type="GO" id="GO:0009401">
    <property type="term" value="P:phosphoenolpyruvate-dependent sugar phosphotransferase system"/>
    <property type="evidence" value="ECO:0007669"/>
    <property type="project" value="UniProtKB-KW"/>
</dbReference>
<comment type="caution">
    <text evidence="6">The sequence shown here is derived from an EMBL/GenBank/DDBJ whole genome shotgun (WGS) entry which is preliminary data.</text>
</comment>
<evidence type="ECO:0000313" key="7">
    <source>
        <dbReference type="Proteomes" id="UP000823634"/>
    </source>
</evidence>
<dbReference type="Gene3D" id="3.30.1360.60">
    <property type="entry name" value="Glucose permease domain IIB"/>
    <property type="match status" value="1"/>
</dbReference>
<keyword evidence="2" id="KW-0598">Phosphotransferase system</keyword>
<protein>
    <recommendedName>
        <fullName evidence="5">PTS EIIB type-1 domain-containing protein</fullName>
    </recommendedName>
</protein>
<name>A0A9D9GW20_9FIRM</name>
<feature type="domain" description="PTS EIIB type-1" evidence="5">
    <location>
        <begin position="52"/>
        <end position="125"/>
    </location>
</feature>
<dbReference type="EMBL" id="JADINA010000033">
    <property type="protein sequence ID" value="MBO8426694.1"/>
    <property type="molecule type" value="Genomic_DNA"/>
</dbReference>
<keyword evidence="1" id="KW-0808">Transferase</keyword>
<accession>A0A9D9GW20</accession>
<evidence type="ECO:0000313" key="6">
    <source>
        <dbReference type="EMBL" id="MBO8426694.1"/>
    </source>
</evidence>
<keyword evidence="4" id="KW-0472">Membrane</keyword>
<dbReference type="InterPro" id="IPR036878">
    <property type="entry name" value="Glu_permease_IIB"/>
</dbReference>
<evidence type="ECO:0000256" key="2">
    <source>
        <dbReference type="ARBA" id="ARBA00022683"/>
    </source>
</evidence>
<evidence type="ECO:0000259" key="5">
    <source>
        <dbReference type="PROSITE" id="PS51098"/>
    </source>
</evidence>
<dbReference type="GO" id="GO:0008982">
    <property type="term" value="F:protein-N(PI)-phosphohistidine-sugar phosphotransferase activity"/>
    <property type="evidence" value="ECO:0007669"/>
    <property type="project" value="InterPro"/>
</dbReference>
<evidence type="ECO:0000256" key="1">
    <source>
        <dbReference type="ARBA" id="ARBA00022679"/>
    </source>
</evidence>
<dbReference type="InterPro" id="IPR001996">
    <property type="entry name" value="PTS_IIB_1"/>
</dbReference>
<reference evidence="6" key="1">
    <citation type="submission" date="2020-10" db="EMBL/GenBank/DDBJ databases">
        <authorList>
            <person name="Gilroy R."/>
        </authorList>
    </citation>
    <scope>NUCLEOTIDE SEQUENCE</scope>
    <source>
        <strain evidence="6">17113</strain>
    </source>
</reference>
<keyword evidence="4" id="KW-0812">Transmembrane</keyword>
<dbReference type="SUPFAM" id="SSF55604">
    <property type="entry name" value="Glucose permease domain IIB"/>
    <property type="match status" value="1"/>
</dbReference>
<evidence type="ECO:0000256" key="4">
    <source>
        <dbReference type="SAM" id="Phobius"/>
    </source>
</evidence>
<dbReference type="AlphaFoldDB" id="A0A9D9GW20"/>
<proteinExistence type="predicted"/>
<organism evidence="6 7">
    <name type="scientific">Candidatus Alloenteromonas pullistercoris</name>
    <dbReference type="NCBI Taxonomy" id="2840785"/>
    <lineage>
        <taxon>Bacteria</taxon>
        <taxon>Bacillati</taxon>
        <taxon>Bacillota</taxon>
        <taxon>Bacillota incertae sedis</taxon>
        <taxon>Candidatus Alloenteromonas</taxon>
    </lineage>
</organism>
<reference evidence="6" key="2">
    <citation type="journal article" date="2021" name="PeerJ">
        <title>Extensive microbial diversity within the chicken gut microbiome revealed by metagenomics and culture.</title>
        <authorList>
            <person name="Gilroy R."/>
            <person name="Ravi A."/>
            <person name="Getino M."/>
            <person name="Pursley I."/>
            <person name="Horton D.L."/>
            <person name="Alikhan N.F."/>
            <person name="Baker D."/>
            <person name="Gharbi K."/>
            <person name="Hall N."/>
            <person name="Watson M."/>
            <person name="Adriaenssens E.M."/>
            <person name="Foster-Nyarko E."/>
            <person name="Jarju S."/>
            <person name="Secka A."/>
            <person name="Antonio M."/>
            <person name="Oren A."/>
            <person name="Chaudhuri R.R."/>
            <person name="La Ragione R."/>
            <person name="Hildebrand F."/>
            <person name="Pallen M.J."/>
        </authorList>
    </citation>
    <scope>NUCLEOTIDE SEQUENCE</scope>
    <source>
        <strain evidence="6">17113</strain>
    </source>
</reference>
<dbReference type="Proteomes" id="UP000823634">
    <property type="component" value="Unassembled WGS sequence"/>
</dbReference>
<evidence type="ECO:0000256" key="3">
    <source>
        <dbReference type="PROSITE-ProRule" id="PRU00421"/>
    </source>
</evidence>